<dbReference type="PANTHER" id="PTHR10948:SF23">
    <property type="entry name" value="TRANSPOSASE INSI FOR INSERTION SEQUENCE ELEMENT IS30A-RELATED"/>
    <property type="match status" value="1"/>
</dbReference>
<feature type="domain" description="Integrase catalytic" evidence="2">
    <location>
        <begin position="202"/>
        <end position="365"/>
    </location>
</feature>
<dbReference type="SUPFAM" id="SSF53098">
    <property type="entry name" value="Ribonuclease H-like"/>
    <property type="match status" value="1"/>
</dbReference>
<accession>A0A087CL09</accession>
<evidence type="ECO:0000313" key="3">
    <source>
        <dbReference type="EMBL" id="KFI83959.1"/>
    </source>
</evidence>
<proteinExistence type="predicted"/>
<dbReference type="eggNOG" id="COG2826">
    <property type="taxonomic scope" value="Bacteria"/>
</dbReference>
<evidence type="ECO:0000313" key="4">
    <source>
        <dbReference type="Proteomes" id="UP000028984"/>
    </source>
</evidence>
<evidence type="ECO:0000256" key="1">
    <source>
        <dbReference type="ARBA" id="ARBA00023172"/>
    </source>
</evidence>
<dbReference type="InterPro" id="IPR025246">
    <property type="entry name" value="IS30-like_HTH"/>
</dbReference>
<dbReference type="EMBL" id="JGZK01000019">
    <property type="protein sequence ID" value="KFI83959.1"/>
    <property type="molecule type" value="Genomic_DNA"/>
</dbReference>
<dbReference type="InterPro" id="IPR001584">
    <property type="entry name" value="Integrase_cat-core"/>
</dbReference>
<dbReference type="Pfam" id="PF13936">
    <property type="entry name" value="HTH_38"/>
    <property type="match status" value="1"/>
</dbReference>
<dbReference type="Gene3D" id="3.30.420.10">
    <property type="entry name" value="Ribonuclease H-like superfamily/Ribonuclease H"/>
    <property type="match status" value="1"/>
</dbReference>
<dbReference type="GO" id="GO:0004803">
    <property type="term" value="F:transposase activity"/>
    <property type="evidence" value="ECO:0007669"/>
    <property type="project" value="TreeGrafter"/>
</dbReference>
<dbReference type="PANTHER" id="PTHR10948">
    <property type="entry name" value="TRANSPOSASE"/>
    <property type="match status" value="1"/>
</dbReference>
<evidence type="ECO:0000259" key="2">
    <source>
        <dbReference type="PROSITE" id="PS50994"/>
    </source>
</evidence>
<reference evidence="3 4" key="1">
    <citation type="submission" date="2014-03" db="EMBL/GenBank/DDBJ databases">
        <title>Genomics of Bifidobacteria.</title>
        <authorList>
            <person name="Ventura M."/>
            <person name="Milani C."/>
            <person name="Lugli G.A."/>
        </authorList>
    </citation>
    <scope>NUCLEOTIDE SEQUENCE [LARGE SCALE GENOMIC DNA]</scope>
    <source>
        <strain evidence="3 4">DSM 23975</strain>
    </source>
</reference>
<keyword evidence="1" id="KW-0233">DNA recombination</keyword>
<dbReference type="InterPro" id="IPR053392">
    <property type="entry name" value="Transposase_IS30-like"/>
</dbReference>
<keyword evidence="4" id="KW-1185">Reference proteome</keyword>
<dbReference type="GO" id="GO:0015074">
    <property type="term" value="P:DNA integration"/>
    <property type="evidence" value="ECO:0007669"/>
    <property type="project" value="InterPro"/>
</dbReference>
<sequence length="383" mass="44360">MVGSVQVLTGEGVALMRKVISHLSAEERVRIDELRNREGLGVCQIALRIGRDKSTVSRELRRGLWFASNENDSYRPYRPKRLKTGAWTARPFYSAMTAQRKAETRARRSRKPLRMSYSPLLAWVMDALRKGWTPERIEGRLRVQFPADARMRISHECLYQWIYATPQKALDLRQYLPRGKRHRTRAKGRRSKGPRIPMRVPIAQRPKRVDSRHEFGHFESDTVIGTAPSRRCIDTQVERKSRRLFARFIPDKSALATARAEYDIYSRIPAPARIDRTWDNGTESSCHLLVDEALGMLTYFADPYSSYQRGTNENRNGRIRRYLPKKTSFDDLSDGDLQAIVQEINDTPLKVLGWETPNEVWYRELDRVTSKTSHPKTSVALTN</sequence>
<dbReference type="GO" id="GO:0006310">
    <property type="term" value="P:DNA recombination"/>
    <property type="evidence" value="ECO:0007669"/>
    <property type="project" value="UniProtKB-KW"/>
</dbReference>
<comment type="caution">
    <text evidence="3">The sequence shown here is derived from an EMBL/GenBank/DDBJ whole genome shotgun (WGS) entry which is preliminary data.</text>
</comment>
<name>A0A087CL09_9BIFI</name>
<dbReference type="Proteomes" id="UP000028984">
    <property type="component" value="Unassembled WGS sequence"/>
</dbReference>
<protein>
    <submittedName>
        <fullName evidence="3">Transposase</fullName>
    </submittedName>
</protein>
<dbReference type="GO" id="GO:0005829">
    <property type="term" value="C:cytosol"/>
    <property type="evidence" value="ECO:0007669"/>
    <property type="project" value="TreeGrafter"/>
</dbReference>
<dbReference type="GO" id="GO:0032196">
    <property type="term" value="P:transposition"/>
    <property type="evidence" value="ECO:0007669"/>
    <property type="project" value="TreeGrafter"/>
</dbReference>
<dbReference type="STRING" id="1437610.BREU_2146"/>
<dbReference type="InterPro" id="IPR012337">
    <property type="entry name" value="RNaseH-like_sf"/>
</dbReference>
<dbReference type="PROSITE" id="PS50994">
    <property type="entry name" value="INTEGRASE"/>
    <property type="match status" value="1"/>
</dbReference>
<dbReference type="InterPro" id="IPR036397">
    <property type="entry name" value="RNaseH_sf"/>
</dbReference>
<dbReference type="GO" id="GO:0003676">
    <property type="term" value="F:nucleic acid binding"/>
    <property type="evidence" value="ECO:0007669"/>
    <property type="project" value="InterPro"/>
</dbReference>
<organism evidence="3 4">
    <name type="scientific">Bifidobacterium reuteri DSM 23975</name>
    <dbReference type="NCBI Taxonomy" id="1437610"/>
    <lineage>
        <taxon>Bacteria</taxon>
        <taxon>Bacillati</taxon>
        <taxon>Actinomycetota</taxon>
        <taxon>Actinomycetes</taxon>
        <taxon>Bifidobacteriales</taxon>
        <taxon>Bifidobacteriaceae</taxon>
        <taxon>Bifidobacterium</taxon>
    </lineage>
</organism>
<dbReference type="InterPro" id="IPR051917">
    <property type="entry name" value="Transposase-Integrase"/>
</dbReference>
<dbReference type="NCBIfam" id="NF033563">
    <property type="entry name" value="transpos_IS30"/>
    <property type="match status" value="1"/>
</dbReference>
<dbReference type="AlphaFoldDB" id="A0A087CL09"/>
<gene>
    <name evidence="3" type="ORF">BREU_2146</name>
</gene>